<dbReference type="KEGG" id="oai:OLEAN_C24500"/>
<gene>
    <name evidence="2" type="ORF">OLEAN_C24500</name>
</gene>
<keyword evidence="3" id="KW-1185">Reference proteome</keyword>
<reference evidence="2 3" key="1">
    <citation type="journal article" date="2013" name="Nat. Commun.">
        <title>Genome sequence and functional genomic analysis of the oil-degrading bacterium Oleispira antarctica.</title>
        <authorList>
            <person name="Kube M."/>
            <person name="Chernikova T.N."/>
            <person name="Al-Ramahi Y."/>
            <person name="Beloqui A."/>
            <person name="Lopez-Cortez N."/>
            <person name="Guazzaroni M.E."/>
            <person name="Heipieper H.J."/>
            <person name="Klages S."/>
            <person name="Kotsyurbenko O.R."/>
            <person name="Langer I."/>
            <person name="Nechitaylo T.Y."/>
            <person name="Lunsdorf H."/>
            <person name="Fernandez M."/>
            <person name="Juarez S."/>
            <person name="Ciordia S."/>
            <person name="Singer A."/>
            <person name="Kagan O."/>
            <person name="Egorova O."/>
            <person name="Petit P.A."/>
            <person name="Stogios P."/>
            <person name="Kim Y."/>
            <person name="Tchigvintsev A."/>
            <person name="Flick R."/>
            <person name="Denaro R."/>
            <person name="Genovese M."/>
            <person name="Albar J.P."/>
            <person name="Reva O.N."/>
            <person name="Martinez-Gomariz M."/>
            <person name="Tran H."/>
            <person name="Ferrer M."/>
            <person name="Savchenko A."/>
            <person name="Yakunin A.F."/>
            <person name="Yakimov M.M."/>
            <person name="Golyshina O.V."/>
            <person name="Reinhardt R."/>
            <person name="Golyshin P.N."/>
        </authorList>
    </citation>
    <scope>NUCLEOTIDE SEQUENCE [LARGE SCALE GENOMIC DNA]</scope>
</reference>
<dbReference type="EMBL" id="FO203512">
    <property type="protein sequence ID" value="CCK76626.1"/>
    <property type="molecule type" value="Genomic_DNA"/>
</dbReference>
<organism evidence="2 3">
    <name type="scientific">Oleispira antarctica RB-8</name>
    <dbReference type="NCBI Taxonomy" id="698738"/>
    <lineage>
        <taxon>Bacteria</taxon>
        <taxon>Pseudomonadati</taxon>
        <taxon>Pseudomonadota</taxon>
        <taxon>Gammaproteobacteria</taxon>
        <taxon>Oceanospirillales</taxon>
        <taxon>Oceanospirillaceae</taxon>
        <taxon>Oleispira</taxon>
    </lineage>
</organism>
<name>R4YNI4_OLEAN</name>
<keyword evidence="1" id="KW-0472">Membrane</keyword>
<evidence type="ECO:0000256" key="1">
    <source>
        <dbReference type="SAM" id="Phobius"/>
    </source>
</evidence>
<accession>R4YNI4</accession>
<keyword evidence="1" id="KW-0812">Transmembrane</keyword>
<evidence type="ECO:0000313" key="2">
    <source>
        <dbReference type="EMBL" id="CCK76626.1"/>
    </source>
</evidence>
<sequence length="83" mass="9462">MLHQGSYDFGDTQEENVSSLYPEPYLYLAAGMISAIARITAGNFDNRYQYQTVDGDTLDYVLEDRDMEMRMASKEIEQALTGH</sequence>
<evidence type="ECO:0000313" key="3">
    <source>
        <dbReference type="Proteomes" id="UP000032749"/>
    </source>
</evidence>
<dbReference type="AlphaFoldDB" id="R4YNI4"/>
<proteinExistence type="predicted"/>
<dbReference type="HOGENOM" id="CLU_2539260_0_0_6"/>
<protein>
    <submittedName>
        <fullName evidence="2">Uncharacterized protein</fullName>
    </submittedName>
</protein>
<keyword evidence="1" id="KW-1133">Transmembrane helix</keyword>
<dbReference type="Proteomes" id="UP000032749">
    <property type="component" value="Chromosome"/>
</dbReference>
<feature type="transmembrane region" description="Helical" evidence="1">
    <location>
        <begin position="24"/>
        <end position="41"/>
    </location>
</feature>